<gene>
    <name evidence="1" type="ORF">AVEN_212866_1</name>
</gene>
<proteinExistence type="predicted"/>
<sequence length="101" mass="11297">MTCSHFSLVSVRDNGPLFLPIFLQDLLNTPQNACLKFDPRSNYSVQRHTASAQRGLSKAPVVRGWEVPPGQATCAHERKYGDNDSNQPFTSPAINMHYTYS</sequence>
<protein>
    <submittedName>
        <fullName evidence="1">Uncharacterized protein</fullName>
    </submittedName>
</protein>
<comment type="caution">
    <text evidence="1">The sequence shown here is derived from an EMBL/GenBank/DDBJ whole genome shotgun (WGS) entry which is preliminary data.</text>
</comment>
<name>A0A4Y2F7A3_ARAVE</name>
<evidence type="ECO:0000313" key="1">
    <source>
        <dbReference type="EMBL" id="GBM36306.1"/>
    </source>
</evidence>
<organism evidence="1 2">
    <name type="scientific">Araneus ventricosus</name>
    <name type="common">Orbweaver spider</name>
    <name type="synonym">Epeira ventricosa</name>
    <dbReference type="NCBI Taxonomy" id="182803"/>
    <lineage>
        <taxon>Eukaryota</taxon>
        <taxon>Metazoa</taxon>
        <taxon>Ecdysozoa</taxon>
        <taxon>Arthropoda</taxon>
        <taxon>Chelicerata</taxon>
        <taxon>Arachnida</taxon>
        <taxon>Araneae</taxon>
        <taxon>Araneomorphae</taxon>
        <taxon>Entelegynae</taxon>
        <taxon>Araneoidea</taxon>
        <taxon>Araneidae</taxon>
        <taxon>Araneus</taxon>
    </lineage>
</organism>
<dbReference type="EMBL" id="BGPR01000809">
    <property type="protein sequence ID" value="GBM36306.1"/>
    <property type="molecule type" value="Genomic_DNA"/>
</dbReference>
<dbReference type="AlphaFoldDB" id="A0A4Y2F7A3"/>
<evidence type="ECO:0000313" key="2">
    <source>
        <dbReference type="Proteomes" id="UP000499080"/>
    </source>
</evidence>
<reference evidence="1 2" key="1">
    <citation type="journal article" date="2019" name="Sci. Rep.">
        <title>Orb-weaving spider Araneus ventricosus genome elucidates the spidroin gene catalogue.</title>
        <authorList>
            <person name="Kono N."/>
            <person name="Nakamura H."/>
            <person name="Ohtoshi R."/>
            <person name="Moran D.A.P."/>
            <person name="Shinohara A."/>
            <person name="Yoshida Y."/>
            <person name="Fujiwara M."/>
            <person name="Mori M."/>
            <person name="Tomita M."/>
            <person name="Arakawa K."/>
        </authorList>
    </citation>
    <scope>NUCLEOTIDE SEQUENCE [LARGE SCALE GENOMIC DNA]</scope>
</reference>
<dbReference type="Proteomes" id="UP000499080">
    <property type="component" value="Unassembled WGS sequence"/>
</dbReference>
<accession>A0A4Y2F7A3</accession>
<keyword evidence="2" id="KW-1185">Reference proteome</keyword>